<dbReference type="AlphaFoldDB" id="A0A9P0ZMR1"/>
<keyword evidence="3" id="KW-1185">Reference proteome</keyword>
<proteinExistence type="predicted"/>
<feature type="compositionally biased region" description="Low complexity" evidence="1">
    <location>
        <begin position="26"/>
        <end position="38"/>
    </location>
</feature>
<dbReference type="EMBL" id="CAMAPE010000046">
    <property type="protein sequence ID" value="CAH9104435.1"/>
    <property type="molecule type" value="Genomic_DNA"/>
</dbReference>
<reference evidence="2" key="1">
    <citation type="submission" date="2022-07" db="EMBL/GenBank/DDBJ databases">
        <authorList>
            <person name="Macas J."/>
            <person name="Novak P."/>
            <person name="Neumann P."/>
        </authorList>
    </citation>
    <scope>NUCLEOTIDE SEQUENCE</scope>
</reference>
<name>A0A9P0ZMR1_CUSEU</name>
<feature type="compositionally biased region" description="Basic and acidic residues" evidence="1">
    <location>
        <begin position="166"/>
        <end position="194"/>
    </location>
</feature>
<feature type="compositionally biased region" description="Basic and acidic residues" evidence="1">
    <location>
        <begin position="7"/>
        <end position="25"/>
    </location>
</feature>
<gene>
    <name evidence="2" type="ORF">CEURO_LOCUS16521</name>
</gene>
<evidence type="ECO:0000313" key="2">
    <source>
        <dbReference type="EMBL" id="CAH9104435.1"/>
    </source>
</evidence>
<organism evidence="2 3">
    <name type="scientific">Cuscuta europaea</name>
    <name type="common">European dodder</name>
    <dbReference type="NCBI Taxonomy" id="41803"/>
    <lineage>
        <taxon>Eukaryota</taxon>
        <taxon>Viridiplantae</taxon>
        <taxon>Streptophyta</taxon>
        <taxon>Embryophyta</taxon>
        <taxon>Tracheophyta</taxon>
        <taxon>Spermatophyta</taxon>
        <taxon>Magnoliopsida</taxon>
        <taxon>eudicotyledons</taxon>
        <taxon>Gunneridae</taxon>
        <taxon>Pentapetalae</taxon>
        <taxon>asterids</taxon>
        <taxon>lamiids</taxon>
        <taxon>Solanales</taxon>
        <taxon>Convolvulaceae</taxon>
        <taxon>Cuscuteae</taxon>
        <taxon>Cuscuta</taxon>
        <taxon>Cuscuta subgen. Cuscuta</taxon>
    </lineage>
</organism>
<feature type="region of interest" description="Disordered" evidence="1">
    <location>
        <begin position="166"/>
        <end position="203"/>
    </location>
</feature>
<dbReference type="Proteomes" id="UP001152484">
    <property type="component" value="Unassembled WGS sequence"/>
</dbReference>
<protein>
    <submittedName>
        <fullName evidence="2">Uncharacterized protein</fullName>
    </submittedName>
</protein>
<feature type="region of interest" description="Disordered" evidence="1">
    <location>
        <begin position="1"/>
        <end position="43"/>
    </location>
</feature>
<feature type="compositionally biased region" description="Polar residues" evidence="1">
    <location>
        <begin position="57"/>
        <end position="67"/>
    </location>
</feature>
<evidence type="ECO:0000313" key="3">
    <source>
        <dbReference type="Proteomes" id="UP001152484"/>
    </source>
</evidence>
<evidence type="ECO:0000256" key="1">
    <source>
        <dbReference type="SAM" id="MobiDB-lite"/>
    </source>
</evidence>
<accession>A0A9P0ZMR1</accession>
<feature type="region of interest" description="Disordered" evidence="1">
    <location>
        <begin position="55"/>
        <end position="103"/>
    </location>
</feature>
<comment type="caution">
    <text evidence="2">The sequence shown here is derived from an EMBL/GenBank/DDBJ whole genome shotgun (WGS) entry which is preliminary data.</text>
</comment>
<sequence>MEQADLIAHREAKAVRKQAALEKARAAQSSEANSSAASKADRRIGEAEQQLIAVVMGQSTEAPNTETGPIIDAESVGTAPLAGGEKAKGKKPKRKHTEPFCPKAPDTLLLPPCRPVSEVWRKVALQTGVELSPRSSIEAVIHALALTLEIGLSLLQAEATREQDALETKRRAEEALRAAREAAQQKEDVARAEHQAGSGRAGG</sequence>